<dbReference type="EMBL" id="JBHRXN010000012">
    <property type="protein sequence ID" value="MFC3531896.1"/>
    <property type="molecule type" value="Genomic_DNA"/>
</dbReference>
<proteinExistence type="inferred from homology"/>
<dbReference type="PANTHER" id="PTHR30244">
    <property type="entry name" value="TRANSAMINASE"/>
    <property type="match status" value="1"/>
</dbReference>
<name>A0ABV7RC17_9NEIS</name>
<keyword evidence="3" id="KW-0808">Transferase</keyword>
<organism evidence="3 4">
    <name type="scientific">Vogesella facilis</name>
    <dbReference type="NCBI Taxonomy" id="1655232"/>
    <lineage>
        <taxon>Bacteria</taxon>
        <taxon>Pseudomonadati</taxon>
        <taxon>Pseudomonadota</taxon>
        <taxon>Betaproteobacteria</taxon>
        <taxon>Neisseriales</taxon>
        <taxon>Chromobacteriaceae</taxon>
        <taxon>Vogesella</taxon>
    </lineage>
</organism>
<dbReference type="PANTHER" id="PTHR30244:SF34">
    <property type="entry name" value="DTDP-4-AMINO-4,6-DIDEOXYGALACTOSE TRANSAMINASE"/>
    <property type="match status" value="1"/>
</dbReference>
<dbReference type="RefSeq" id="WP_386089944.1">
    <property type="nucleotide sequence ID" value="NZ_JBHRXN010000012.1"/>
</dbReference>
<reference evidence="4" key="1">
    <citation type="journal article" date="2019" name="Int. J. Syst. Evol. Microbiol.">
        <title>The Global Catalogue of Microorganisms (GCM) 10K type strain sequencing project: providing services to taxonomists for standard genome sequencing and annotation.</title>
        <authorList>
            <consortium name="The Broad Institute Genomics Platform"/>
            <consortium name="The Broad Institute Genome Sequencing Center for Infectious Disease"/>
            <person name="Wu L."/>
            <person name="Ma J."/>
        </authorList>
    </citation>
    <scope>NUCLEOTIDE SEQUENCE [LARGE SCALE GENOMIC DNA]</scope>
    <source>
        <strain evidence="4">KCTC 42742</strain>
    </source>
</reference>
<comment type="caution">
    <text evidence="3">The sequence shown here is derived from an EMBL/GenBank/DDBJ whole genome shotgun (WGS) entry which is preliminary data.</text>
</comment>
<evidence type="ECO:0000313" key="3">
    <source>
        <dbReference type="EMBL" id="MFC3531896.1"/>
    </source>
</evidence>
<keyword evidence="3" id="KW-0032">Aminotransferase</keyword>
<dbReference type="Gene3D" id="3.40.640.10">
    <property type="entry name" value="Type I PLP-dependent aspartate aminotransferase-like (Major domain)"/>
    <property type="match status" value="1"/>
</dbReference>
<gene>
    <name evidence="3" type="ORF">ACFOLG_06815</name>
</gene>
<evidence type="ECO:0000256" key="1">
    <source>
        <dbReference type="ARBA" id="ARBA00037999"/>
    </source>
</evidence>
<dbReference type="InterPro" id="IPR000653">
    <property type="entry name" value="DegT/StrS_aminotransferase"/>
</dbReference>
<dbReference type="Gene3D" id="3.90.1150.10">
    <property type="entry name" value="Aspartate Aminotransferase, domain 1"/>
    <property type="match status" value="1"/>
</dbReference>
<dbReference type="PIRSF" id="PIRSF000390">
    <property type="entry name" value="PLP_StrS"/>
    <property type="match status" value="1"/>
</dbReference>
<keyword evidence="2" id="KW-0663">Pyridoxal phosphate</keyword>
<evidence type="ECO:0000313" key="4">
    <source>
        <dbReference type="Proteomes" id="UP001595741"/>
    </source>
</evidence>
<comment type="similarity">
    <text evidence="1 2">Belongs to the DegT/DnrJ/EryC1 family.</text>
</comment>
<dbReference type="InterPro" id="IPR015422">
    <property type="entry name" value="PyrdxlP-dep_Trfase_small"/>
</dbReference>
<dbReference type="InterPro" id="IPR015424">
    <property type="entry name" value="PyrdxlP-dep_Trfase"/>
</dbReference>
<dbReference type="Pfam" id="PF01041">
    <property type="entry name" value="DegT_DnrJ_EryC1"/>
    <property type="match status" value="1"/>
</dbReference>
<dbReference type="SUPFAM" id="SSF53383">
    <property type="entry name" value="PLP-dependent transferases"/>
    <property type="match status" value="1"/>
</dbReference>
<dbReference type="GO" id="GO:0008483">
    <property type="term" value="F:transaminase activity"/>
    <property type="evidence" value="ECO:0007669"/>
    <property type="project" value="UniProtKB-KW"/>
</dbReference>
<dbReference type="CDD" id="cd00616">
    <property type="entry name" value="AHBA_syn"/>
    <property type="match status" value="1"/>
</dbReference>
<keyword evidence="4" id="KW-1185">Reference proteome</keyword>
<dbReference type="Proteomes" id="UP001595741">
    <property type="component" value="Unassembled WGS sequence"/>
</dbReference>
<evidence type="ECO:0000256" key="2">
    <source>
        <dbReference type="RuleBase" id="RU004508"/>
    </source>
</evidence>
<sequence length="387" mass="43713">MHYPLASTTWDEAEYAAIQRVVDSGMFSMGKEVAKFEEQFADWVGSRYAVMVNSGSSANLAMIGALMFRKNGALKQGDEVIVPAVSWSTTYYPLQQYGLKLRFVDIDRQTLNMDLAQLEAAITENTRAILAVNLLGNPNDFARIKQIIAGRNIILLEDNCESMGAQLDGKQAGTFGLMGTFSSFFSHHIATMEGGLVVTDDEELYHILLCLRAHGWTRNLPKFNHVCSEKSDNPFEESFRFVLPGYNLRPLEMSGAIGQEQLKKLPGMIQARRENAAYFQELFANHPWLDIQQEIGDSSWFGFALILKSDAPTSRNQLTDKLMHAGIDVRPIVAGNFAKNEVLKWCNYSIHNELENAEHIDQYGFFVGNHHYNLKDHLKYLHTTFNK</sequence>
<dbReference type="InterPro" id="IPR015421">
    <property type="entry name" value="PyrdxlP-dep_Trfase_major"/>
</dbReference>
<accession>A0ABV7RC17</accession>
<protein>
    <submittedName>
        <fullName evidence="3">DegT/DnrJ/EryC1/StrS family aminotransferase</fullName>
    </submittedName>
</protein>